<comment type="catalytic activity">
    <reaction evidence="5">
        <text>a 3-demethylubiquinone + S-adenosyl-L-methionine = a ubiquinone + S-adenosyl-L-homocysteine</text>
        <dbReference type="Rhea" id="RHEA:81215"/>
        <dbReference type="Rhea" id="RHEA-COMP:9565"/>
        <dbReference type="Rhea" id="RHEA-COMP:19654"/>
        <dbReference type="ChEBI" id="CHEBI:16389"/>
        <dbReference type="ChEBI" id="CHEBI:57856"/>
        <dbReference type="ChEBI" id="CHEBI:59789"/>
        <dbReference type="ChEBI" id="CHEBI:231825"/>
    </reaction>
</comment>
<comment type="cofactor">
    <cofactor evidence="5">
        <name>Mg(2+)</name>
        <dbReference type="ChEBI" id="CHEBI:18420"/>
    </cofactor>
</comment>
<feature type="binding site" evidence="5">
    <location>
        <position position="180"/>
    </location>
    <ligand>
        <name>Mg(2+)</name>
        <dbReference type="ChEBI" id="CHEBI:18420"/>
    </ligand>
</feature>
<evidence type="ECO:0000313" key="6">
    <source>
        <dbReference type="EMBL" id="PCG70565.1"/>
    </source>
</evidence>
<comment type="function">
    <text evidence="5">O-methyltransferase required for two non-consecutive steps during ubiquinone biosynthesis. Catalyzes the 2 O-methylation of 3,4-dihydroxy-5-(all-trans-polyprenyl)benzoic acid into 4-hydroxy-3-methoxy-5-(all-trans-polyprenyl)benzoic acid. Also catalyzes the last step of ubiquinone biosynthesis by mediating methylation of 3-demethylubiquinone into ubiquinone. Also able to mediate the methylation of 3-demethylubiquinol into ubiquinol.</text>
</comment>
<dbReference type="AlphaFoldDB" id="A0A2A4JEQ5"/>
<keyword evidence="1 5" id="KW-0489">Methyltransferase</keyword>
<dbReference type="EC" id="2.1.1.-" evidence="5"/>
<proteinExistence type="inferred from homology"/>
<gene>
    <name evidence="5" type="primary">coq3</name>
    <name evidence="6" type="ORF">B5V51_2812</name>
</gene>
<dbReference type="GO" id="GO:0031314">
    <property type="term" value="C:extrinsic component of mitochondrial inner membrane"/>
    <property type="evidence" value="ECO:0007669"/>
    <property type="project" value="UniProtKB-UniRule"/>
</dbReference>
<sequence>MWSQKLARNILDKTKNKVLKVPQWSPVVTSRCVQSESRTKQSNSTMDSSEVELFSKQMNDWWNPYGKMSLLHSMNLLRVPFVRDGLVNTGKKEIYPLKDKKILDVGCGGGILSEGLARLGAFVTGIDASEELIQVAEEHKNLDPKIAYNKPIYVRSTIEDHAKKVTELYDAVVASEVIEHVQNQELFVKSCVHTLKPGGRIFFTTPNRTRLSQFAVIYLGEYVLKCVPQGAHQFEKFITPTELTFLLERNKCHVELTYGVTFNPVTGRWDFSAYQQLMYAIQAVKLS</sequence>
<feature type="binding site" evidence="5">
    <location>
        <position position="127"/>
    </location>
    <ligand>
        <name>S-adenosyl-L-methionine</name>
        <dbReference type="ChEBI" id="CHEBI:59789"/>
    </ligand>
</feature>
<comment type="subunit">
    <text evidence="5">Component of a multi-subunit COQ enzyme complex.</text>
</comment>
<comment type="similarity">
    <text evidence="5">Belongs to the class I-like SAM-binding methyltransferase superfamily. UbiG/COQ3 family.</text>
</comment>
<keyword evidence="4 5" id="KW-0949">S-adenosyl-L-methionine</keyword>
<comment type="subcellular location">
    <subcellularLocation>
        <location evidence="5">Mitochondrion inner membrane</location>
        <topology evidence="5">Peripheral membrane protein</topology>
        <orientation evidence="5">Matrix side</orientation>
    </subcellularLocation>
</comment>
<keyword evidence="5" id="KW-0479">Metal-binding</keyword>
<evidence type="ECO:0000256" key="3">
    <source>
        <dbReference type="ARBA" id="ARBA00022688"/>
    </source>
</evidence>
<dbReference type="CDD" id="cd02440">
    <property type="entry name" value="AdoMet_MTases"/>
    <property type="match status" value="1"/>
</dbReference>
<evidence type="ECO:0000256" key="4">
    <source>
        <dbReference type="ARBA" id="ARBA00022691"/>
    </source>
</evidence>
<evidence type="ECO:0000256" key="1">
    <source>
        <dbReference type="ARBA" id="ARBA00022603"/>
    </source>
</evidence>
<dbReference type="GO" id="GO:0046872">
    <property type="term" value="F:metal ion binding"/>
    <property type="evidence" value="ECO:0007669"/>
    <property type="project" value="UniProtKB-KW"/>
</dbReference>
<keyword evidence="5" id="KW-0496">Mitochondrion</keyword>
<feature type="binding site" evidence="5">
    <location>
        <position position="176"/>
    </location>
    <ligand>
        <name>Mg(2+)</name>
        <dbReference type="ChEBI" id="CHEBI:18420"/>
    </ligand>
</feature>
<feature type="binding site" evidence="5">
    <location>
        <position position="78"/>
    </location>
    <ligand>
        <name>S-adenosyl-L-methionine</name>
        <dbReference type="ChEBI" id="CHEBI:59789"/>
    </ligand>
</feature>
<reference evidence="6" key="1">
    <citation type="submission" date="2017-09" db="EMBL/GenBank/DDBJ databases">
        <title>Contemporary evolution of a Lepidopteran species, Heliothis virescens, in response to modern agricultural practices.</title>
        <authorList>
            <person name="Fritz M.L."/>
            <person name="Deyonke A.M."/>
            <person name="Papanicolaou A."/>
            <person name="Micinski S."/>
            <person name="Westbrook J."/>
            <person name="Gould F."/>
        </authorList>
    </citation>
    <scope>NUCLEOTIDE SEQUENCE [LARGE SCALE GENOMIC DNA]</scope>
    <source>
        <strain evidence="6">HvINT-</strain>
        <tissue evidence="6">Whole body</tissue>
    </source>
</reference>
<keyword evidence="5" id="KW-0460">Magnesium</keyword>
<dbReference type="PANTHER" id="PTHR43464:SF19">
    <property type="entry name" value="UBIQUINONE BIOSYNTHESIS O-METHYLTRANSFERASE, MITOCHONDRIAL"/>
    <property type="match status" value="1"/>
</dbReference>
<feature type="binding site" evidence="5">
    <location>
        <position position="179"/>
    </location>
    <ligand>
        <name>Mg(2+)</name>
        <dbReference type="ChEBI" id="CHEBI:18420"/>
    </ligand>
</feature>
<comment type="pathway">
    <text evidence="5">Cofactor biosynthesis; ubiquinone biosynthesis.</text>
</comment>
<dbReference type="GO" id="GO:0120537">
    <property type="term" value="F:3-demethylubiquinone 3-O-methyltransferase activity"/>
    <property type="evidence" value="ECO:0007669"/>
    <property type="project" value="RHEA"/>
</dbReference>
<keyword evidence="3 5" id="KW-0831">Ubiquinone biosynthesis</keyword>
<keyword evidence="5" id="KW-0999">Mitochondrion inner membrane</keyword>
<dbReference type="PANTHER" id="PTHR43464">
    <property type="entry name" value="METHYLTRANSFERASE"/>
    <property type="match status" value="1"/>
</dbReference>
<comment type="catalytic activity">
    <reaction evidence="5">
        <text>a 3,4-dihydroxy-5-(all-trans-polyprenyl)benzoate + S-adenosyl-L-methionine = a 4-hydroxy-3-methoxy-5-(all-trans-polyprenyl)benzoate + S-adenosyl-L-homocysteine + H(+)</text>
        <dbReference type="Rhea" id="RHEA:44452"/>
        <dbReference type="Rhea" id="RHEA-COMP:10930"/>
        <dbReference type="Rhea" id="RHEA-COMP:10931"/>
        <dbReference type="ChEBI" id="CHEBI:15378"/>
        <dbReference type="ChEBI" id="CHEBI:57856"/>
        <dbReference type="ChEBI" id="CHEBI:59789"/>
        <dbReference type="ChEBI" id="CHEBI:64694"/>
        <dbReference type="ChEBI" id="CHEBI:84443"/>
        <dbReference type="EC" id="2.1.1.114"/>
    </reaction>
</comment>
<dbReference type="Pfam" id="PF13489">
    <property type="entry name" value="Methyltransf_23"/>
    <property type="match status" value="1"/>
</dbReference>
<dbReference type="InterPro" id="IPR010233">
    <property type="entry name" value="UbiG_MeTrfase"/>
</dbReference>
<dbReference type="SUPFAM" id="SSF53335">
    <property type="entry name" value="S-adenosyl-L-methionine-dependent methyltransferases"/>
    <property type="match status" value="1"/>
</dbReference>
<comment type="catalytic activity">
    <reaction evidence="5">
        <text>a 3-demethylubiquinol + S-adenosyl-L-methionine = a ubiquinol + S-adenosyl-L-homocysteine + H(+)</text>
        <dbReference type="Rhea" id="RHEA:44380"/>
        <dbReference type="Rhea" id="RHEA-COMP:9566"/>
        <dbReference type="Rhea" id="RHEA-COMP:10914"/>
        <dbReference type="ChEBI" id="CHEBI:15378"/>
        <dbReference type="ChEBI" id="CHEBI:17976"/>
        <dbReference type="ChEBI" id="CHEBI:57856"/>
        <dbReference type="ChEBI" id="CHEBI:59789"/>
        <dbReference type="ChEBI" id="CHEBI:84422"/>
        <dbReference type="EC" id="2.1.1.64"/>
    </reaction>
</comment>
<dbReference type="InterPro" id="IPR029063">
    <property type="entry name" value="SAM-dependent_MTases_sf"/>
</dbReference>
<organism evidence="6">
    <name type="scientific">Heliothis virescens</name>
    <name type="common">Tobacco budworm moth</name>
    <dbReference type="NCBI Taxonomy" id="7102"/>
    <lineage>
        <taxon>Eukaryota</taxon>
        <taxon>Metazoa</taxon>
        <taxon>Ecdysozoa</taxon>
        <taxon>Arthropoda</taxon>
        <taxon>Hexapoda</taxon>
        <taxon>Insecta</taxon>
        <taxon>Pterygota</taxon>
        <taxon>Neoptera</taxon>
        <taxon>Endopterygota</taxon>
        <taxon>Lepidoptera</taxon>
        <taxon>Glossata</taxon>
        <taxon>Ditrysia</taxon>
        <taxon>Noctuoidea</taxon>
        <taxon>Noctuidae</taxon>
        <taxon>Heliothinae</taxon>
        <taxon>Heliothis</taxon>
    </lineage>
</organism>
<dbReference type="GO" id="GO:0010420">
    <property type="term" value="F:polyprenyldihydroxybenzoate methyltransferase activity"/>
    <property type="evidence" value="ECO:0007669"/>
    <property type="project" value="UniProtKB-UniRule"/>
</dbReference>
<evidence type="ECO:0000256" key="5">
    <source>
        <dbReference type="HAMAP-Rule" id="MF_03190"/>
    </source>
</evidence>
<dbReference type="HAMAP" id="MF_00472">
    <property type="entry name" value="UbiG"/>
    <property type="match status" value="1"/>
</dbReference>
<dbReference type="EMBL" id="NWSH01001648">
    <property type="protein sequence ID" value="PCG70565.1"/>
    <property type="molecule type" value="Genomic_DNA"/>
</dbReference>
<keyword evidence="2 5" id="KW-0808">Transferase</keyword>
<comment type="caution">
    <text evidence="6">The sequence shown here is derived from an EMBL/GenBank/DDBJ whole genome shotgun (WGS) entry which is preliminary data.</text>
</comment>
<dbReference type="GO" id="GO:0061542">
    <property type="term" value="F:3-demethylubiquinol 3-O-methyltransferase activity"/>
    <property type="evidence" value="ECO:0007669"/>
    <property type="project" value="UniProtKB-UniRule"/>
</dbReference>
<protein>
    <recommendedName>
        <fullName evidence="5">Ubiquinone biosynthesis O-methyltransferase, mitochondrial</fullName>
    </recommendedName>
    <alternativeName>
        <fullName evidence="5">3-demethylubiquinol 3-O-methyltransferase</fullName>
        <ecNumber evidence="5">2.1.1.64</ecNumber>
    </alternativeName>
    <alternativeName>
        <fullName evidence="5">3-demethylubiquinone 3-O-methyltransferase</fullName>
        <ecNumber evidence="5">2.1.1.-</ecNumber>
    </alternativeName>
    <alternativeName>
        <fullName evidence="5">Polyprenyldihydroxybenzoate methyltransferase</fullName>
        <ecNumber evidence="5">2.1.1.114</ecNumber>
    </alternativeName>
</protein>
<dbReference type="EC" id="2.1.1.114" evidence="5"/>
<accession>A0A2A4JEQ5</accession>
<evidence type="ECO:0000256" key="2">
    <source>
        <dbReference type="ARBA" id="ARBA00022679"/>
    </source>
</evidence>
<feature type="binding site" evidence="5">
    <location>
        <position position="175"/>
    </location>
    <ligand>
        <name>S-adenosyl-L-methionine</name>
        <dbReference type="ChEBI" id="CHEBI:59789"/>
    </ligand>
</feature>
<feature type="binding site" evidence="5">
    <location>
        <position position="106"/>
    </location>
    <ligand>
        <name>S-adenosyl-L-methionine</name>
        <dbReference type="ChEBI" id="CHEBI:59789"/>
    </ligand>
</feature>
<name>A0A2A4JEQ5_HELVI</name>
<dbReference type="STRING" id="7102.A0A2A4JEQ5"/>
<keyword evidence="5" id="KW-0472">Membrane</keyword>
<dbReference type="NCBIfam" id="TIGR01983">
    <property type="entry name" value="UbiG"/>
    <property type="match status" value="1"/>
</dbReference>
<dbReference type="EC" id="2.1.1.64" evidence="5"/>
<dbReference type="Gene3D" id="3.40.50.150">
    <property type="entry name" value="Vaccinia Virus protein VP39"/>
    <property type="match status" value="1"/>
</dbReference>
<dbReference type="GO" id="GO:0032259">
    <property type="term" value="P:methylation"/>
    <property type="evidence" value="ECO:0007669"/>
    <property type="project" value="UniProtKB-KW"/>
</dbReference>
<dbReference type="UniPathway" id="UPA00232"/>